<proteinExistence type="predicted"/>
<dbReference type="EMBL" id="ML732151">
    <property type="protein sequence ID" value="KAB8079323.1"/>
    <property type="molecule type" value="Genomic_DNA"/>
</dbReference>
<accession>A0A5N5XF17</accession>
<evidence type="ECO:0000313" key="2">
    <source>
        <dbReference type="Proteomes" id="UP000326565"/>
    </source>
</evidence>
<gene>
    <name evidence="1" type="ORF">BDV29DRAFT_164809</name>
</gene>
<keyword evidence="2" id="KW-1185">Reference proteome</keyword>
<organism evidence="1 2">
    <name type="scientific">Aspergillus leporis</name>
    <dbReference type="NCBI Taxonomy" id="41062"/>
    <lineage>
        <taxon>Eukaryota</taxon>
        <taxon>Fungi</taxon>
        <taxon>Dikarya</taxon>
        <taxon>Ascomycota</taxon>
        <taxon>Pezizomycotina</taxon>
        <taxon>Eurotiomycetes</taxon>
        <taxon>Eurotiomycetidae</taxon>
        <taxon>Eurotiales</taxon>
        <taxon>Aspergillaceae</taxon>
        <taxon>Aspergillus</taxon>
        <taxon>Aspergillus subgen. Circumdati</taxon>
    </lineage>
</organism>
<reference evidence="1 2" key="1">
    <citation type="submission" date="2019-04" db="EMBL/GenBank/DDBJ databases">
        <title>Friends and foes A comparative genomics study of 23 Aspergillus species from section Flavi.</title>
        <authorList>
            <consortium name="DOE Joint Genome Institute"/>
            <person name="Kjaerbolling I."/>
            <person name="Vesth T."/>
            <person name="Frisvad J.C."/>
            <person name="Nybo J.L."/>
            <person name="Theobald S."/>
            <person name="Kildgaard S."/>
            <person name="Isbrandt T."/>
            <person name="Kuo A."/>
            <person name="Sato A."/>
            <person name="Lyhne E.K."/>
            <person name="Kogle M.E."/>
            <person name="Wiebenga A."/>
            <person name="Kun R.S."/>
            <person name="Lubbers R.J."/>
            <person name="Makela M.R."/>
            <person name="Barry K."/>
            <person name="Chovatia M."/>
            <person name="Clum A."/>
            <person name="Daum C."/>
            <person name="Haridas S."/>
            <person name="He G."/>
            <person name="LaButti K."/>
            <person name="Lipzen A."/>
            <person name="Mondo S."/>
            <person name="Riley R."/>
            <person name="Salamov A."/>
            <person name="Simmons B.A."/>
            <person name="Magnuson J.K."/>
            <person name="Henrissat B."/>
            <person name="Mortensen U.H."/>
            <person name="Larsen T.O."/>
            <person name="Devries R.P."/>
            <person name="Grigoriev I.V."/>
            <person name="Machida M."/>
            <person name="Baker S.E."/>
            <person name="Andersen M.R."/>
        </authorList>
    </citation>
    <scope>NUCLEOTIDE SEQUENCE [LARGE SCALE GENOMIC DNA]</scope>
    <source>
        <strain evidence="1 2">CBS 151.66</strain>
    </source>
</reference>
<dbReference type="AlphaFoldDB" id="A0A5N5XF17"/>
<protein>
    <submittedName>
        <fullName evidence="1">Uncharacterized protein</fullName>
    </submittedName>
</protein>
<name>A0A5N5XF17_9EURO</name>
<dbReference type="Proteomes" id="UP000326565">
    <property type="component" value="Unassembled WGS sequence"/>
</dbReference>
<evidence type="ECO:0000313" key="1">
    <source>
        <dbReference type="EMBL" id="KAB8079323.1"/>
    </source>
</evidence>
<sequence length="51" mass="5821">MLSMDYFTTALLLASNCHRRRSRPIIFQSAYYGVYSGLPCTLYTSGKRRGP</sequence>